<gene>
    <name evidence="1" type="ORF">ACFQ1S_42530</name>
</gene>
<accession>A0ABW3MMC4</accession>
<sequence length="45" mass="5027">MDQLAGDAFTMANYCNNVFRSLSRSDQRQWAGVYVAGLLYLALPV</sequence>
<protein>
    <submittedName>
        <fullName evidence="1">Uncharacterized protein</fullName>
    </submittedName>
</protein>
<name>A0ABW3MMC4_9PSEU</name>
<organism evidence="1 2">
    <name type="scientific">Kibdelosporangium lantanae</name>
    <dbReference type="NCBI Taxonomy" id="1497396"/>
    <lineage>
        <taxon>Bacteria</taxon>
        <taxon>Bacillati</taxon>
        <taxon>Actinomycetota</taxon>
        <taxon>Actinomycetes</taxon>
        <taxon>Pseudonocardiales</taxon>
        <taxon>Pseudonocardiaceae</taxon>
        <taxon>Kibdelosporangium</taxon>
    </lineage>
</organism>
<evidence type="ECO:0000313" key="2">
    <source>
        <dbReference type="Proteomes" id="UP001597045"/>
    </source>
</evidence>
<comment type="caution">
    <text evidence="1">The sequence shown here is derived from an EMBL/GenBank/DDBJ whole genome shotgun (WGS) entry which is preliminary data.</text>
</comment>
<reference evidence="2" key="1">
    <citation type="journal article" date="2019" name="Int. J. Syst. Evol. Microbiol.">
        <title>The Global Catalogue of Microorganisms (GCM) 10K type strain sequencing project: providing services to taxonomists for standard genome sequencing and annotation.</title>
        <authorList>
            <consortium name="The Broad Institute Genomics Platform"/>
            <consortium name="The Broad Institute Genome Sequencing Center for Infectious Disease"/>
            <person name="Wu L."/>
            <person name="Ma J."/>
        </authorList>
    </citation>
    <scope>NUCLEOTIDE SEQUENCE [LARGE SCALE GENOMIC DNA]</scope>
    <source>
        <strain evidence="2">JCM 31486</strain>
    </source>
</reference>
<keyword evidence="2" id="KW-1185">Reference proteome</keyword>
<dbReference type="EMBL" id="JBHTIS010003853">
    <property type="protein sequence ID" value="MFD1051768.1"/>
    <property type="molecule type" value="Genomic_DNA"/>
</dbReference>
<evidence type="ECO:0000313" key="1">
    <source>
        <dbReference type="EMBL" id="MFD1051768.1"/>
    </source>
</evidence>
<dbReference type="Proteomes" id="UP001597045">
    <property type="component" value="Unassembled WGS sequence"/>
</dbReference>
<proteinExistence type="predicted"/>